<dbReference type="Gene3D" id="3.30.450.290">
    <property type="match status" value="1"/>
</dbReference>
<dbReference type="Pfam" id="PF11845">
    <property type="entry name" value="Tll0287-like"/>
    <property type="match status" value="1"/>
</dbReference>
<dbReference type="CDD" id="cd16943">
    <property type="entry name" value="HATPase_AtoS-like"/>
    <property type="match status" value="1"/>
</dbReference>
<dbReference type="SMART" id="SM00387">
    <property type="entry name" value="HATPase_c"/>
    <property type="match status" value="1"/>
</dbReference>
<feature type="domain" description="Histidine kinase" evidence="5">
    <location>
        <begin position="289"/>
        <end position="523"/>
    </location>
</feature>
<dbReference type="PANTHER" id="PTHR43065:SF50">
    <property type="entry name" value="HISTIDINE KINASE"/>
    <property type="match status" value="1"/>
</dbReference>
<dbReference type="PROSITE" id="PS50109">
    <property type="entry name" value="HIS_KIN"/>
    <property type="match status" value="1"/>
</dbReference>
<reference evidence="7" key="1">
    <citation type="journal article" date="2019" name="Int. J. Syst. Evol. Microbiol.">
        <title>The Global Catalogue of Microorganisms (GCM) 10K type strain sequencing project: providing services to taxonomists for standard genome sequencing and annotation.</title>
        <authorList>
            <consortium name="The Broad Institute Genomics Platform"/>
            <consortium name="The Broad Institute Genome Sequencing Center for Infectious Disease"/>
            <person name="Wu L."/>
            <person name="Ma J."/>
        </authorList>
    </citation>
    <scope>NUCLEOTIDE SEQUENCE [LARGE SCALE GENOMIC DNA]</scope>
    <source>
        <strain evidence="7">NBRC 102407</strain>
    </source>
</reference>
<evidence type="ECO:0000256" key="1">
    <source>
        <dbReference type="ARBA" id="ARBA00000085"/>
    </source>
</evidence>
<dbReference type="SUPFAM" id="SSF47384">
    <property type="entry name" value="Homodimeric domain of signal transducing histidine kinase"/>
    <property type="match status" value="1"/>
</dbReference>
<evidence type="ECO:0000313" key="7">
    <source>
        <dbReference type="Proteomes" id="UP001157167"/>
    </source>
</evidence>
<gene>
    <name evidence="6" type="ORF">GCM10007933_13090</name>
</gene>
<protein>
    <recommendedName>
        <fullName evidence="2">histidine kinase</fullName>
        <ecNumber evidence="2">2.7.13.3</ecNumber>
    </recommendedName>
</protein>
<dbReference type="InterPro" id="IPR003594">
    <property type="entry name" value="HATPase_dom"/>
</dbReference>
<dbReference type="PRINTS" id="PR00344">
    <property type="entry name" value="BCTRLSENSOR"/>
</dbReference>
<keyword evidence="3" id="KW-0597">Phosphoprotein</keyword>
<dbReference type="CDD" id="cd00082">
    <property type="entry name" value="HisKA"/>
    <property type="match status" value="1"/>
</dbReference>
<dbReference type="InterPro" id="IPR003661">
    <property type="entry name" value="HisK_dim/P_dom"/>
</dbReference>
<dbReference type="SUPFAM" id="SSF55874">
    <property type="entry name" value="ATPase domain of HSP90 chaperone/DNA topoisomerase II/histidine kinase"/>
    <property type="match status" value="1"/>
</dbReference>
<keyword evidence="7" id="KW-1185">Reference proteome</keyword>
<comment type="caution">
    <text evidence="6">The sequence shown here is derived from an EMBL/GenBank/DDBJ whole genome shotgun (WGS) entry which is preliminary data.</text>
</comment>
<proteinExistence type="predicted"/>
<dbReference type="InterPro" id="IPR036097">
    <property type="entry name" value="HisK_dim/P_sf"/>
</dbReference>
<evidence type="ECO:0000256" key="3">
    <source>
        <dbReference type="ARBA" id="ARBA00022553"/>
    </source>
</evidence>
<organism evidence="6 7">
    <name type="scientific">Zoogloea oryzae</name>
    <dbReference type="NCBI Taxonomy" id="310767"/>
    <lineage>
        <taxon>Bacteria</taxon>
        <taxon>Pseudomonadati</taxon>
        <taxon>Pseudomonadota</taxon>
        <taxon>Betaproteobacteria</taxon>
        <taxon>Rhodocyclales</taxon>
        <taxon>Zoogloeaceae</taxon>
        <taxon>Zoogloea</taxon>
    </lineage>
</organism>
<dbReference type="InterPro" id="IPR036890">
    <property type="entry name" value="HATPase_C_sf"/>
</dbReference>
<evidence type="ECO:0000313" key="6">
    <source>
        <dbReference type="EMBL" id="GLT21855.1"/>
    </source>
</evidence>
<dbReference type="PANTHER" id="PTHR43065">
    <property type="entry name" value="SENSOR HISTIDINE KINASE"/>
    <property type="match status" value="1"/>
</dbReference>
<dbReference type="InterPro" id="IPR005467">
    <property type="entry name" value="His_kinase_dom"/>
</dbReference>
<keyword evidence="4" id="KW-0472">Membrane</keyword>
<accession>A0ABQ6FAT3</accession>
<dbReference type="EC" id="2.7.13.3" evidence="2"/>
<dbReference type="Proteomes" id="UP001157167">
    <property type="component" value="Unassembled WGS sequence"/>
</dbReference>
<comment type="catalytic activity">
    <reaction evidence="1">
        <text>ATP + protein L-histidine = ADP + protein N-phospho-L-histidine.</text>
        <dbReference type="EC" id="2.7.13.3"/>
    </reaction>
</comment>
<dbReference type="EMBL" id="BSPX01000014">
    <property type="protein sequence ID" value="GLT21855.1"/>
    <property type="molecule type" value="Genomic_DNA"/>
</dbReference>
<dbReference type="InterPro" id="IPR021796">
    <property type="entry name" value="Tll0287-like_dom"/>
</dbReference>
<evidence type="ECO:0000259" key="5">
    <source>
        <dbReference type="PROSITE" id="PS50109"/>
    </source>
</evidence>
<evidence type="ECO:0000256" key="4">
    <source>
        <dbReference type="SAM" id="Phobius"/>
    </source>
</evidence>
<dbReference type="Gene3D" id="1.10.287.130">
    <property type="match status" value="1"/>
</dbReference>
<keyword evidence="4" id="KW-1133">Transmembrane helix</keyword>
<dbReference type="Pfam" id="PF02518">
    <property type="entry name" value="HATPase_c"/>
    <property type="match status" value="1"/>
</dbReference>
<feature type="transmembrane region" description="Helical" evidence="4">
    <location>
        <begin position="28"/>
        <end position="45"/>
    </location>
</feature>
<name>A0ABQ6FAT3_9RHOO</name>
<dbReference type="InterPro" id="IPR004358">
    <property type="entry name" value="Sig_transdc_His_kin-like_C"/>
</dbReference>
<keyword evidence="4" id="KW-0812">Transmembrane</keyword>
<dbReference type="Gene3D" id="3.30.565.10">
    <property type="entry name" value="Histidine kinase-like ATPase, C-terminal domain"/>
    <property type="match status" value="1"/>
</dbReference>
<sequence length="529" mass="58191">MPLFEMKEPSVQAVAAPRRVSRFVRERVWWLALLVVWGAVVGFSLEVQVARIREQSIQVGIEGARNMFRMVMLTRNWNASHGGIYVPVTPETPPNPYLEHPRRDVTTTDGQQLTMVNPAYMTRLIASMAASDGGVEFRLTSLRPIRPENIADPWERQALERFERGEVETTGVEHGPKGEMLRYMAPLKVQESCLACHARQGYKLGDVRGGISVTQRFAPIEATTRAGIRQTSLAHAAAFAVVFLGGWALLEALRRRWLELDGKIAELEAAHSQLLQSEKMASIGVLAAGVAHEINNPVGFVSSNLSTLKGYNASMIALLERCRTGEATEADFAAAEFDYLKDDIPALLGESRDGLDRVRKIVADLKDFSRVDQAEWQEADLNAGIECTLNVVWNELKYKAEVVREYDPALPRVPCLAAQINQVVMNLLINAAQAITERGTITVRTGHDDALVWIEVADTGVGMPPEVQRRIFDPFYTTKPVGKGTGLGLSISYDIVARHGGRIEVTSVPGAGTTFRVSLPLAGRPAESA</sequence>
<evidence type="ECO:0000256" key="2">
    <source>
        <dbReference type="ARBA" id="ARBA00012438"/>
    </source>
</evidence>